<dbReference type="RefSeq" id="WP_064105054.1">
    <property type="nucleotide sequence ID" value="NZ_LXSH01000007.1"/>
</dbReference>
<evidence type="ECO:0000313" key="2">
    <source>
        <dbReference type="EMBL" id="OAM24906.1"/>
    </source>
</evidence>
<dbReference type="AlphaFoldDB" id="A0A1A9RUR7"/>
<dbReference type="InterPro" id="IPR018774">
    <property type="entry name" value="Phage_Mu_GpT"/>
</dbReference>
<dbReference type="Proteomes" id="UP000078103">
    <property type="component" value="Unassembled WGS sequence"/>
</dbReference>
<dbReference type="Pfam" id="PF10124">
    <property type="entry name" value="Mu-like_gpT"/>
    <property type="match status" value="1"/>
</dbReference>
<evidence type="ECO:0000259" key="1">
    <source>
        <dbReference type="Pfam" id="PF10124"/>
    </source>
</evidence>
<organism evidence="2 3">
    <name type="scientific">Eikenella corrodens</name>
    <dbReference type="NCBI Taxonomy" id="539"/>
    <lineage>
        <taxon>Bacteria</taxon>
        <taxon>Pseudomonadati</taxon>
        <taxon>Pseudomonadota</taxon>
        <taxon>Betaproteobacteria</taxon>
        <taxon>Neisseriales</taxon>
        <taxon>Neisseriaceae</taxon>
        <taxon>Eikenella</taxon>
    </lineage>
</organism>
<protein>
    <submittedName>
        <fullName evidence="2">Head protein</fullName>
    </submittedName>
</protein>
<sequence length="304" mass="33707">MIITPATLKALMTGFKKNYQDGLQMAKSQYTDIATVVPSSTASNTYGWLGQAPALREWVGDRVFNDMQAHAYAIVNKHFESSIKVSRNDIEDDNIGIYAPLMTELGRAAAVFADELVFGLLKKGDATLCYDGQNFFDTDHPVAEKVDGTGNKTLVKNLYTPAGGSPGEAWYLLDTSRAVKPLIFQLRKPMKLTAMTKDDDESVFMRNEFRYGVDGRCNAGFGFWQMASKSTEELTPDNFAKVFNAMYAQKGDGGRPLAVRPTVLLVPPTMEDLANSIVKPDKYENGKYNPHHNKVQVIATPWLL</sequence>
<dbReference type="EMBL" id="LXSH01000007">
    <property type="protein sequence ID" value="OAM24906.1"/>
    <property type="molecule type" value="Genomic_DNA"/>
</dbReference>
<proteinExistence type="predicted"/>
<gene>
    <name evidence="2" type="ORF">A7P89_01325</name>
</gene>
<comment type="caution">
    <text evidence="2">The sequence shown here is derived from an EMBL/GenBank/DDBJ whole genome shotgun (WGS) entry which is preliminary data.</text>
</comment>
<name>A0A1A9RUR7_EIKCO</name>
<evidence type="ECO:0000313" key="3">
    <source>
        <dbReference type="Proteomes" id="UP000078103"/>
    </source>
</evidence>
<reference evidence="3" key="1">
    <citation type="submission" date="2016-05" db="EMBL/GenBank/DDBJ databases">
        <title>Draft genome of Corynebacterium afermentans subsp. afermentans LCDC 88199T.</title>
        <authorList>
            <person name="Bernier A.-M."/>
            <person name="Bernard K."/>
        </authorList>
    </citation>
    <scope>NUCLEOTIDE SEQUENCE [LARGE SCALE GENOMIC DNA]</scope>
    <source>
        <strain evidence="3">NML120819</strain>
    </source>
</reference>
<feature type="domain" description="Bacteriophage Mu GpT" evidence="1">
    <location>
        <begin position="8"/>
        <end position="303"/>
    </location>
</feature>
<accession>A0A1A9RUR7</accession>